<evidence type="ECO:0000256" key="1">
    <source>
        <dbReference type="SAM" id="MobiDB-lite"/>
    </source>
</evidence>
<sequence>MLIASGIGNFIEMALNHPFGSPVPRYLPNYLPRETVSNFHLTKYNFCFYTYQLVGIYSTNSLSKYQTSLASFLQSLVAGATTIGSLLGIPFTPSAATTSEQFLPDPLLLLKSKIVFLVSLNFLHPKRPRHQPRDISPKSRSLLHLRRSSREVLFSLVLGISAIVYLRLRSLKFPPAVLIEVFNTNDTNSGTPLSADSSSTSDASSERHSRTHDEAQSPISSESNHTT</sequence>
<accession>A0A6A6NGB2</accession>
<feature type="region of interest" description="Disordered" evidence="1">
    <location>
        <begin position="189"/>
        <end position="227"/>
    </location>
</feature>
<organism evidence="2 3">
    <name type="scientific">Hevea brasiliensis</name>
    <name type="common">Para rubber tree</name>
    <name type="synonym">Siphonia brasiliensis</name>
    <dbReference type="NCBI Taxonomy" id="3981"/>
    <lineage>
        <taxon>Eukaryota</taxon>
        <taxon>Viridiplantae</taxon>
        <taxon>Streptophyta</taxon>
        <taxon>Embryophyta</taxon>
        <taxon>Tracheophyta</taxon>
        <taxon>Spermatophyta</taxon>
        <taxon>Magnoliopsida</taxon>
        <taxon>eudicotyledons</taxon>
        <taxon>Gunneridae</taxon>
        <taxon>Pentapetalae</taxon>
        <taxon>rosids</taxon>
        <taxon>fabids</taxon>
        <taxon>Malpighiales</taxon>
        <taxon>Euphorbiaceae</taxon>
        <taxon>Crotonoideae</taxon>
        <taxon>Micrandreae</taxon>
        <taxon>Hevea</taxon>
    </lineage>
</organism>
<dbReference type="Proteomes" id="UP000467840">
    <property type="component" value="Chromosome 5"/>
</dbReference>
<reference evidence="2 3" key="1">
    <citation type="journal article" date="2020" name="Mol. Plant">
        <title>The Chromosome-Based Rubber Tree Genome Provides New Insights into Spurge Genome Evolution and Rubber Biosynthesis.</title>
        <authorList>
            <person name="Liu J."/>
            <person name="Shi C."/>
            <person name="Shi C.C."/>
            <person name="Li W."/>
            <person name="Zhang Q.J."/>
            <person name="Zhang Y."/>
            <person name="Li K."/>
            <person name="Lu H.F."/>
            <person name="Shi C."/>
            <person name="Zhu S.T."/>
            <person name="Xiao Z.Y."/>
            <person name="Nan H."/>
            <person name="Yue Y."/>
            <person name="Zhu X.G."/>
            <person name="Wu Y."/>
            <person name="Hong X.N."/>
            <person name="Fan G.Y."/>
            <person name="Tong Y."/>
            <person name="Zhang D."/>
            <person name="Mao C.L."/>
            <person name="Liu Y.L."/>
            <person name="Hao S.J."/>
            <person name="Liu W.Q."/>
            <person name="Lv M.Q."/>
            <person name="Zhang H.B."/>
            <person name="Liu Y."/>
            <person name="Hu-Tang G.R."/>
            <person name="Wang J.P."/>
            <person name="Wang J.H."/>
            <person name="Sun Y.H."/>
            <person name="Ni S.B."/>
            <person name="Chen W.B."/>
            <person name="Zhang X.C."/>
            <person name="Jiao Y.N."/>
            <person name="Eichler E.E."/>
            <person name="Li G.H."/>
            <person name="Liu X."/>
            <person name="Gao L.Z."/>
        </authorList>
    </citation>
    <scope>NUCLEOTIDE SEQUENCE [LARGE SCALE GENOMIC DNA]</scope>
    <source>
        <strain evidence="3">cv. GT1</strain>
        <tissue evidence="2">Leaf</tissue>
    </source>
</reference>
<feature type="compositionally biased region" description="Polar residues" evidence="1">
    <location>
        <begin position="217"/>
        <end position="227"/>
    </location>
</feature>
<dbReference type="AlphaFoldDB" id="A0A6A6NGB2"/>
<protein>
    <submittedName>
        <fullName evidence="2">Uncharacterized protein</fullName>
    </submittedName>
</protein>
<name>A0A6A6NGB2_HEVBR</name>
<gene>
    <name evidence="2" type="ORF">GH714_008538</name>
</gene>
<comment type="caution">
    <text evidence="2">The sequence shown here is derived from an EMBL/GenBank/DDBJ whole genome shotgun (WGS) entry which is preliminary data.</text>
</comment>
<proteinExistence type="predicted"/>
<keyword evidence="3" id="KW-1185">Reference proteome</keyword>
<dbReference type="EMBL" id="JAAGAX010000001">
    <property type="protein sequence ID" value="KAF2324155.1"/>
    <property type="molecule type" value="Genomic_DNA"/>
</dbReference>
<evidence type="ECO:0000313" key="2">
    <source>
        <dbReference type="EMBL" id="KAF2324155.1"/>
    </source>
</evidence>
<evidence type="ECO:0000313" key="3">
    <source>
        <dbReference type="Proteomes" id="UP000467840"/>
    </source>
</evidence>
<feature type="compositionally biased region" description="Low complexity" evidence="1">
    <location>
        <begin position="194"/>
        <end position="203"/>
    </location>
</feature>
<feature type="compositionally biased region" description="Basic and acidic residues" evidence="1">
    <location>
        <begin position="204"/>
        <end position="215"/>
    </location>
</feature>